<organism evidence="1 2">
    <name type="scientific">Brassicogethes aeneus</name>
    <name type="common">Rape pollen beetle</name>
    <name type="synonym">Meligethes aeneus</name>
    <dbReference type="NCBI Taxonomy" id="1431903"/>
    <lineage>
        <taxon>Eukaryota</taxon>
        <taxon>Metazoa</taxon>
        <taxon>Ecdysozoa</taxon>
        <taxon>Arthropoda</taxon>
        <taxon>Hexapoda</taxon>
        <taxon>Insecta</taxon>
        <taxon>Pterygota</taxon>
        <taxon>Neoptera</taxon>
        <taxon>Endopterygota</taxon>
        <taxon>Coleoptera</taxon>
        <taxon>Polyphaga</taxon>
        <taxon>Cucujiformia</taxon>
        <taxon>Nitidulidae</taxon>
        <taxon>Meligethinae</taxon>
        <taxon>Brassicogethes</taxon>
    </lineage>
</organism>
<reference evidence="1" key="1">
    <citation type="submission" date="2021-12" db="EMBL/GenBank/DDBJ databases">
        <authorList>
            <person name="King R."/>
        </authorList>
    </citation>
    <scope>NUCLEOTIDE SEQUENCE</scope>
</reference>
<dbReference type="AlphaFoldDB" id="A0A9P0AQ17"/>
<name>A0A9P0AQ17_BRAAE</name>
<sequence length="261" mass="30343">MGNENKVIKNADDEISEIAAEKEAVGGNLIQNIDEIPIIIQLSTAEEYIVVGSELHQVSESVAPNEIKYQVNDYVVVHYNKQYFPGVVTEIIGSQVNGFTYLVNAMERIGKKWHWPKIKDEIIYEEVDVIKKINEDDIKPHTNKGTFTVKDIFILEQWGDQSLLKPVKTIYQKKDYVIVLYDRQFFPGVVTDIQDECGNFLYKVNALERFGKKWKWPAKRDEIFYQEKDVIKRINDSDIIPYSNRDLFIINDSFLAKKWNG</sequence>
<proteinExistence type="predicted"/>
<evidence type="ECO:0000313" key="2">
    <source>
        <dbReference type="Proteomes" id="UP001154078"/>
    </source>
</evidence>
<dbReference type="OrthoDB" id="6767591at2759"/>
<dbReference type="Proteomes" id="UP001154078">
    <property type="component" value="Chromosome 1"/>
</dbReference>
<protein>
    <submittedName>
        <fullName evidence="1">Uncharacterized protein</fullName>
    </submittedName>
</protein>
<gene>
    <name evidence="1" type="ORF">MELIAE_LOCUS944</name>
</gene>
<keyword evidence="2" id="KW-1185">Reference proteome</keyword>
<evidence type="ECO:0000313" key="1">
    <source>
        <dbReference type="EMBL" id="CAH0546860.1"/>
    </source>
</evidence>
<dbReference type="EMBL" id="OV121132">
    <property type="protein sequence ID" value="CAH0546860.1"/>
    <property type="molecule type" value="Genomic_DNA"/>
</dbReference>
<accession>A0A9P0AQ17</accession>